<feature type="domain" description="RING-type" evidence="12">
    <location>
        <begin position="35"/>
        <end position="72"/>
    </location>
</feature>
<evidence type="ECO:0000256" key="10">
    <source>
        <dbReference type="PROSITE-ProRule" id="PRU00455"/>
    </source>
</evidence>
<keyword evidence="7 10" id="KW-0863">Zinc-finger</keyword>
<feature type="domain" description="SIAH-type" evidence="13">
    <location>
        <begin position="89"/>
        <end position="148"/>
    </location>
</feature>
<sequence length="468" mass="53211">MQVILPYRTRSNASTLGSLSLGSSNLTKIFDELKCPICFNVCVPPIHSCANGHIVCNSCLRKGSVKTCPTCREALVGARNFFAENFVINYAQQCKYAAQGCEHLRLKGCNMRPHETNCMFRPLKCIVRSCGHEIPYKNLLGHLDFVHKISGTDAIPTTFQFSYDPKSSRDQRSRWLPYYIQTFGNVFFVMMQRVKNNYWIWTYVQASKESDDLECSYNAYIKLKHPEKVSGSNNKSIFHECDDILHLKYFIKITFESQRISQSWYGPVYHIRTPFKAIMSEGCCFMIPELAIKNYVSHKVLNFTVDIHKTTRRTLKGLKMSMSGKDSGTAVASFIPSEYNRPPSFYEPIPEGPATAQPNPDENANVPNVIPEESKPEPTESLDKLPKQRPNPPKRTRTAAIGIFRNESSKSRTTSRQVTPAVSTHEFPFPKSTIAEEEEISEQDYPDTIPSRTNTILVNMSQSQFKMS</sequence>
<dbReference type="InterPro" id="IPR001841">
    <property type="entry name" value="Znf_RING"/>
</dbReference>
<dbReference type="InterPro" id="IPR049548">
    <property type="entry name" value="Sina-like_RING"/>
</dbReference>
<name>A0ABP1S559_9HEXA</name>
<accession>A0ABP1S559</accession>
<dbReference type="PROSITE" id="PS51081">
    <property type="entry name" value="ZF_SIAH"/>
    <property type="match status" value="1"/>
</dbReference>
<evidence type="ECO:0000313" key="15">
    <source>
        <dbReference type="Proteomes" id="UP001642540"/>
    </source>
</evidence>
<organism evidence="14 15">
    <name type="scientific">Orchesella dallaii</name>
    <dbReference type="NCBI Taxonomy" id="48710"/>
    <lineage>
        <taxon>Eukaryota</taxon>
        <taxon>Metazoa</taxon>
        <taxon>Ecdysozoa</taxon>
        <taxon>Arthropoda</taxon>
        <taxon>Hexapoda</taxon>
        <taxon>Collembola</taxon>
        <taxon>Entomobryomorpha</taxon>
        <taxon>Entomobryoidea</taxon>
        <taxon>Orchesellidae</taxon>
        <taxon>Orchesellinae</taxon>
        <taxon>Orchesella</taxon>
    </lineage>
</organism>
<gene>
    <name evidence="14" type="ORF">ODALV1_LOCUS29917</name>
</gene>
<keyword evidence="9" id="KW-0862">Zinc</keyword>
<dbReference type="PROSITE" id="PS50089">
    <property type="entry name" value="ZF_RING_2"/>
    <property type="match status" value="1"/>
</dbReference>
<keyword evidence="6" id="KW-0479">Metal-binding</keyword>
<evidence type="ECO:0000256" key="5">
    <source>
        <dbReference type="ARBA" id="ARBA00022679"/>
    </source>
</evidence>
<evidence type="ECO:0000256" key="4">
    <source>
        <dbReference type="ARBA" id="ARBA00012483"/>
    </source>
</evidence>
<comment type="pathway">
    <text evidence="2">Protein modification; protein ubiquitination.</text>
</comment>
<evidence type="ECO:0000259" key="12">
    <source>
        <dbReference type="PROSITE" id="PS50089"/>
    </source>
</evidence>
<dbReference type="SUPFAM" id="SSF57850">
    <property type="entry name" value="RING/U-box"/>
    <property type="match status" value="1"/>
</dbReference>
<dbReference type="Gene3D" id="3.30.40.10">
    <property type="entry name" value="Zinc/RING finger domain, C3HC4 (zinc finger)"/>
    <property type="match status" value="2"/>
</dbReference>
<evidence type="ECO:0000256" key="2">
    <source>
        <dbReference type="ARBA" id="ARBA00004906"/>
    </source>
</evidence>
<evidence type="ECO:0000256" key="9">
    <source>
        <dbReference type="ARBA" id="ARBA00022833"/>
    </source>
</evidence>
<dbReference type="InterPro" id="IPR013083">
    <property type="entry name" value="Znf_RING/FYVE/PHD"/>
</dbReference>
<evidence type="ECO:0000256" key="11">
    <source>
        <dbReference type="SAM" id="MobiDB-lite"/>
    </source>
</evidence>
<dbReference type="PANTHER" id="PTHR10315">
    <property type="entry name" value="E3 UBIQUITIN PROTEIN LIGASE SIAH"/>
    <property type="match status" value="1"/>
</dbReference>
<dbReference type="Pfam" id="PF21362">
    <property type="entry name" value="Sina_RING"/>
    <property type="match status" value="1"/>
</dbReference>
<comment type="catalytic activity">
    <reaction evidence="1">
        <text>S-ubiquitinyl-[E2 ubiquitin-conjugating enzyme]-L-cysteine + [acceptor protein]-L-lysine = [E2 ubiquitin-conjugating enzyme]-L-cysteine + N(6)-ubiquitinyl-[acceptor protein]-L-lysine.</text>
        <dbReference type="EC" id="2.3.2.27"/>
    </reaction>
</comment>
<keyword evidence="5" id="KW-0808">Transferase</keyword>
<feature type="region of interest" description="Disordered" evidence="11">
    <location>
        <begin position="344"/>
        <end position="425"/>
    </location>
</feature>
<feature type="compositionally biased region" description="Basic and acidic residues" evidence="11">
    <location>
        <begin position="372"/>
        <end position="386"/>
    </location>
</feature>
<keyword evidence="15" id="KW-1185">Reference proteome</keyword>
<reference evidence="14 15" key="1">
    <citation type="submission" date="2024-08" db="EMBL/GenBank/DDBJ databases">
        <authorList>
            <person name="Cucini C."/>
            <person name="Frati F."/>
        </authorList>
    </citation>
    <scope>NUCLEOTIDE SEQUENCE [LARGE SCALE GENOMIC DNA]</scope>
</reference>
<dbReference type="PANTHER" id="PTHR10315:SF117">
    <property type="entry name" value="RING-TYPE E3 UBIQUITIN TRANSFERASE"/>
    <property type="match status" value="1"/>
</dbReference>
<feature type="compositionally biased region" description="Polar residues" evidence="11">
    <location>
        <begin position="411"/>
        <end position="422"/>
    </location>
</feature>
<dbReference type="InterPro" id="IPR013010">
    <property type="entry name" value="Znf_SIAH"/>
</dbReference>
<dbReference type="Proteomes" id="UP001642540">
    <property type="component" value="Unassembled WGS sequence"/>
</dbReference>
<evidence type="ECO:0000256" key="1">
    <source>
        <dbReference type="ARBA" id="ARBA00000900"/>
    </source>
</evidence>
<evidence type="ECO:0000256" key="6">
    <source>
        <dbReference type="ARBA" id="ARBA00022723"/>
    </source>
</evidence>
<evidence type="ECO:0000256" key="8">
    <source>
        <dbReference type="ARBA" id="ARBA00022786"/>
    </source>
</evidence>
<evidence type="ECO:0000256" key="7">
    <source>
        <dbReference type="ARBA" id="ARBA00022771"/>
    </source>
</evidence>
<dbReference type="EC" id="2.3.2.27" evidence="4"/>
<dbReference type="EMBL" id="CAXLJM020000160">
    <property type="protein sequence ID" value="CAL8143809.1"/>
    <property type="molecule type" value="Genomic_DNA"/>
</dbReference>
<proteinExistence type="inferred from homology"/>
<comment type="caution">
    <text evidence="14">The sequence shown here is derived from an EMBL/GenBank/DDBJ whole genome shotgun (WGS) entry which is preliminary data.</text>
</comment>
<evidence type="ECO:0000313" key="14">
    <source>
        <dbReference type="EMBL" id="CAL8143809.1"/>
    </source>
</evidence>
<dbReference type="InterPro" id="IPR052088">
    <property type="entry name" value="E3_ubiquitin-ligase_SINA"/>
</dbReference>
<feature type="compositionally biased region" description="Polar residues" evidence="11">
    <location>
        <begin position="356"/>
        <end position="366"/>
    </location>
</feature>
<protein>
    <recommendedName>
        <fullName evidence="4">RING-type E3 ubiquitin transferase</fullName>
        <ecNumber evidence="4">2.3.2.27</ecNumber>
    </recommendedName>
</protein>
<dbReference type="SUPFAM" id="SSF49599">
    <property type="entry name" value="TRAF domain-like"/>
    <property type="match status" value="1"/>
</dbReference>
<evidence type="ECO:0000259" key="13">
    <source>
        <dbReference type="PROSITE" id="PS51081"/>
    </source>
</evidence>
<evidence type="ECO:0000256" key="3">
    <source>
        <dbReference type="ARBA" id="ARBA00009119"/>
    </source>
</evidence>
<comment type="similarity">
    <text evidence="3">Belongs to the SINA (Seven in absentia) family.</text>
</comment>
<keyword evidence="8" id="KW-0833">Ubl conjugation pathway</keyword>